<proteinExistence type="predicted"/>
<accession>A0ABR1MH67</accession>
<name>A0ABR1MH67_9PEZI</name>
<organism evidence="1 2">
    <name type="scientific">Phyllosticta citricarpa</name>
    <dbReference type="NCBI Taxonomy" id="55181"/>
    <lineage>
        <taxon>Eukaryota</taxon>
        <taxon>Fungi</taxon>
        <taxon>Dikarya</taxon>
        <taxon>Ascomycota</taxon>
        <taxon>Pezizomycotina</taxon>
        <taxon>Dothideomycetes</taxon>
        <taxon>Dothideomycetes incertae sedis</taxon>
        <taxon>Botryosphaeriales</taxon>
        <taxon>Phyllostictaceae</taxon>
        <taxon>Phyllosticta</taxon>
    </lineage>
</organism>
<evidence type="ECO:0000313" key="2">
    <source>
        <dbReference type="Proteomes" id="UP001365128"/>
    </source>
</evidence>
<sequence>MPFPSTPFTHPSDGLAGWLDGPHFFFNYIARSPRAAPSDRPTDHLSQPAGSKNIHSFATMMIVEKCVRGWMIEQASQPASQPANRLCGAHCHPPDWMDQRKPTQARGVGRLSVCATRPSTTDPFAHLFARSLTDYGARRADASAVVIQCQRNANAPSRYHSRCGRNWNGLVVTDHKERRSCAERRIREGNEQKTDNIGWQARRLKGRSRAEVKEEEDGVKSLRAADRSSLSVSTAVPFEQASKQESVTCAPPTRQLVASNQSTYVGQSMAVGR</sequence>
<keyword evidence="2" id="KW-1185">Reference proteome</keyword>
<comment type="caution">
    <text evidence="1">The sequence shown here is derived from an EMBL/GenBank/DDBJ whole genome shotgun (WGS) entry which is preliminary data.</text>
</comment>
<evidence type="ECO:0000313" key="1">
    <source>
        <dbReference type="EMBL" id="KAK7549347.1"/>
    </source>
</evidence>
<dbReference type="EMBL" id="JBBPDW010000009">
    <property type="protein sequence ID" value="KAK7549347.1"/>
    <property type="molecule type" value="Genomic_DNA"/>
</dbReference>
<protein>
    <submittedName>
        <fullName evidence="1">Uncharacterized protein</fullName>
    </submittedName>
</protein>
<gene>
    <name evidence="1" type="ORF">IWX46DRAFT_625884</name>
</gene>
<dbReference type="Proteomes" id="UP001365128">
    <property type="component" value="Unassembled WGS sequence"/>
</dbReference>
<reference evidence="1 2" key="1">
    <citation type="submission" date="2024-04" db="EMBL/GenBank/DDBJ databases">
        <title>Phyllosticta paracitricarpa is synonymous to the EU quarantine fungus P. citricarpa based on phylogenomic analyses.</title>
        <authorList>
            <consortium name="Lawrence Berkeley National Laboratory"/>
            <person name="Van Ingen-Buijs V.A."/>
            <person name="Van Westerhoven A.C."/>
            <person name="Haridas S."/>
            <person name="Skiadas P."/>
            <person name="Martin F."/>
            <person name="Groenewald J.Z."/>
            <person name="Crous P.W."/>
            <person name="Seidl M.F."/>
        </authorList>
    </citation>
    <scope>NUCLEOTIDE SEQUENCE [LARGE SCALE GENOMIC DNA]</scope>
    <source>
        <strain evidence="1 2">CBS 122670</strain>
    </source>
</reference>